<evidence type="ECO:0000313" key="1">
    <source>
        <dbReference type="EMBL" id="KKK98285.1"/>
    </source>
</evidence>
<organism evidence="1">
    <name type="scientific">marine sediment metagenome</name>
    <dbReference type="NCBI Taxonomy" id="412755"/>
    <lineage>
        <taxon>unclassified sequences</taxon>
        <taxon>metagenomes</taxon>
        <taxon>ecological metagenomes</taxon>
    </lineage>
</organism>
<proteinExistence type="predicted"/>
<reference evidence="1" key="1">
    <citation type="journal article" date="2015" name="Nature">
        <title>Complex archaea that bridge the gap between prokaryotes and eukaryotes.</title>
        <authorList>
            <person name="Spang A."/>
            <person name="Saw J.H."/>
            <person name="Jorgensen S.L."/>
            <person name="Zaremba-Niedzwiedzka K."/>
            <person name="Martijn J."/>
            <person name="Lind A.E."/>
            <person name="van Eijk R."/>
            <person name="Schleper C."/>
            <person name="Guy L."/>
            <person name="Ettema T.J."/>
        </authorList>
    </citation>
    <scope>NUCLEOTIDE SEQUENCE</scope>
</reference>
<dbReference type="PROSITE" id="PS51257">
    <property type="entry name" value="PROKAR_LIPOPROTEIN"/>
    <property type="match status" value="1"/>
</dbReference>
<evidence type="ECO:0008006" key="2">
    <source>
        <dbReference type="Google" id="ProtNLM"/>
    </source>
</evidence>
<comment type="caution">
    <text evidence="1">The sequence shown here is derived from an EMBL/GenBank/DDBJ whole genome shotgun (WGS) entry which is preliminary data.</text>
</comment>
<dbReference type="AlphaFoldDB" id="A0A0F9AIZ8"/>
<name>A0A0F9AIZ8_9ZZZZ</name>
<protein>
    <recommendedName>
        <fullName evidence="2">DUF3221 domain-containing protein</fullName>
    </recommendedName>
</protein>
<dbReference type="EMBL" id="LAZR01045685">
    <property type="protein sequence ID" value="KKK98285.1"/>
    <property type="molecule type" value="Genomic_DNA"/>
</dbReference>
<sequence>MPKIFVFFGLFFLLFGCAGSAEDEIKGDFIYIADAAVIKGEDFIYGVEIDSMGMQLAKEAEPFKKGDFDMVSVVITGSLHEKEANAEGWDTIVKINKIIAVGPANAEENTAQ</sequence>
<accession>A0A0F9AIZ8</accession>
<gene>
    <name evidence="1" type="ORF">LCGC14_2644280</name>
</gene>